<sequence length="117" mass="13351">MKKYQSDIKGHLDIFVASNEAENDGVIEQWQEVFIHGDAEGLRSFAQLLLKLADIKQESITHLPLEAREHYHLRPNIDISKSSVEVIVGRLDAKGTGRFYDRYVASDKMQNSNQSHL</sequence>
<evidence type="ECO:0000313" key="1">
    <source>
        <dbReference type="EMBL" id="MFC4231564.1"/>
    </source>
</evidence>
<dbReference type="InterPro" id="IPR029083">
    <property type="entry name" value="Imm32"/>
</dbReference>
<organism evidence="1 2">
    <name type="scientific">Parasediminibacterium paludis</name>
    <dbReference type="NCBI Taxonomy" id="908966"/>
    <lineage>
        <taxon>Bacteria</taxon>
        <taxon>Pseudomonadati</taxon>
        <taxon>Bacteroidota</taxon>
        <taxon>Chitinophagia</taxon>
        <taxon>Chitinophagales</taxon>
        <taxon>Chitinophagaceae</taxon>
        <taxon>Parasediminibacterium</taxon>
    </lineage>
</organism>
<accession>A0ABV8PTX4</accession>
<gene>
    <name evidence="1" type="ORF">ACFOW1_06670</name>
</gene>
<protein>
    <submittedName>
        <fullName evidence="1">Uncharacterized protein</fullName>
    </submittedName>
</protein>
<evidence type="ECO:0000313" key="2">
    <source>
        <dbReference type="Proteomes" id="UP001595906"/>
    </source>
</evidence>
<dbReference type="Pfam" id="PF15566">
    <property type="entry name" value="Imm32"/>
    <property type="match status" value="1"/>
</dbReference>
<name>A0ABV8PTX4_9BACT</name>
<dbReference type="EMBL" id="JBHSDC010000009">
    <property type="protein sequence ID" value="MFC4231564.1"/>
    <property type="molecule type" value="Genomic_DNA"/>
</dbReference>
<reference evidence="2" key="1">
    <citation type="journal article" date="2019" name="Int. J. Syst. Evol. Microbiol.">
        <title>The Global Catalogue of Microorganisms (GCM) 10K type strain sequencing project: providing services to taxonomists for standard genome sequencing and annotation.</title>
        <authorList>
            <consortium name="The Broad Institute Genomics Platform"/>
            <consortium name="The Broad Institute Genome Sequencing Center for Infectious Disease"/>
            <person name="Wu L."/>
            <person name="Ma J."/>
        </authorList>
    </citation>
    <scope>NUCLEOTIDE SEQUENCE [LARGE SCALE GENOMIC DNA]</scope>
    <source>
        <strain evidence="2">CECT 8010</strain>
    </source>
</reference>
<proteinExistence type="predicted"/>
<keyword evidence="2" id="KW-1185">Reference proteome</keyword>
<comment type="caution">
    <text evidence="1">The sequence shown here is derived from an EMBL/GenBank/DDBJ whole genome shotgun (WGS) entry which is preliminary data.</text>
</comment>
<dbReference type="RefSeq" id="WP_379013086.1">
    <property type="nucleotide sequence ID" value="NZ_JBHSDC010000009.1"/>
</dbReference>
<dbReference type="Proteomes" id="UP001595906">
    <property type="component" value="Unassembled WGS sequence"/>
</dbReference>